<accession>A0A5J9USJ4</accession>
<evidence type="ECO:0000313" key="2">
    <source>
        <dbReference type="Proteomes" id="UP000324897"/>
    </source>
</evidence>
<sequence>MEADGIELAVPFFGSSMAHLRGCFYDLVPRLFLPILRLYPPSLLRSLCSLDWIPDLNFGLSTG</sequence>
<name>A0A5J9USJ4_9POAL</name>
<gene>
    <name evidence="1" type="ORF">EJB05_28897</name>
</gene>
<comment type="caution">
    <text evidence="1">The sequence shown here is derived from an EMBL/GenBank/DDBJ whole genome shotgun (WGS) entry which is preliminary data.</text>
</comment>
<dbReference type="Proteomes" id="UP000324897">
    <property type="component" value="Chromosome 2"/>
</dbReference>
<dbReference type="AlphaFoldDB" id="A0A5J9USJ4"/>
<dbReference type="Gramene" id="TVU26354">
    <property type="protein sequence ID" value="TVU26354"/>
    <property type="gene ID" value="EJB05_28897"/>
</dbReference>
<dbReference type="EMBL" id="RWGY01000013">
    <property type="protein sequence ID" value="TVU26354.1"/>
    <property type="molecule type" value="Genomic_DNA"/>
</dbReference>
<protein>
    <submittedName>
        <fullName evidence="1">Uncharacterized protein</fullName>
    </submittedName>
</protein>
<proteinExistence type="predicted"/>
<organism evidence="1 2">
    <name type="scientific">Eragrostis curvula</name>
    <name type="common">weeping love grass</name>
    <dbReference type="NCBI Taxonomy" id="38414"/>
    <lineage>
        <taxon>Eukaryota</taxon>
        <taxon>Viridiplantae</taxon>
        <taxon>Streptophyta</taxon>
        <taxon>Embryophyta</taxon>
        <taxon>Tracheophyta</taxon>
        <taxon>Spermatophyta</taxon>
        <taxon>Magnoliopsida</taxon>
        <taxon>Liliopsida</taxon>
        <taxon>Poales</taxon>
        <taxon>Poaceae</taxon>
        <taxon>PACMAD clade</taxon>
        <taxon>Chloridoideae</taxon>
        <taxon>Eragrostideae</taxon>
        <taxon>Eragrostidinae</taxon>
        <taxon>Eragrostis</taxon>
    </lineage>
</organism>
<keyword evidence="2" id="KW-1185">Reference proteome</keyword>
<reference evidence="1 2" key="1">
    <citation type="journal article" date="2019" name="Sci. Rep.">
        <title>A high-quality genome of Eragrostis curvula grass provides insights into Poaceae evolution and supports new strategies to enhance forage quality.</title>
        <authorList>
            <person name="Carballo J."/>
            <person name="Santos B.A.C.M."/>
            <person name="Zappacosta D."/>
            <person name="Garbus I."/>
            <person name="Selva J.P."/>
            <person name="Gallo C.A."/>
            <person name="Diaz A."/>
            <person name="Albertini E."/>
            <person name="Caccamo M."/>
            <person name="Echenique V."/>
        </authorList>
    </citation>
    <scope>NUCLEOTIDE SEQUENCE [LARGE SCALE GENOMIC DNA]</scope>
    <source>
        <strain evidence="2">cv. Victoria</strain>
        <tissue evidence="1">Leaf</tissue>
    </source>
</reference>
<evidence type="ECO:0000313" key="1">
    <source>
        <dbReference type="EMBL" id="TVU26354.1"/>
    </source>
</evidence>